<feature type="chain" id="PRO_5001654348" description="Receptor-like serine/threonine-protein kinase" evidence="23">
    <location>
        <begin position="23"/>
        <end position="736"/>
    </location>
</feature>
<evidence type="ECO:0000259" key="24">
    <source>
        <dbReference type="PROSITE" id="PS50011"/>
    </source>
</evidence>
<evidence type="ECO:0000256" key="1">
    <source>
        <dbReference type="ARBA" id="ARBA00004251"/>
    </source>
</evidence>
<feature type="domain" description="Protein kinase" evidence="24">
    <location>
        <begin position="479"/>
        <end position="725"/>
    </location>
</feature>
<dbReference type="InterPro" id="IPR000858">
    <property type="entry name" value="S_locus_glycoprot_dom"/>
</dbReference>
<evidence type="ECO:0000256" key="20">
    <source>
        <dbReference type="PIRNR" id="PIRNR000641"/>
    </source>
</evidence>
<evidence type="ECO:0000256" key="2">
    <source>
        <dbReference type="ARBA" id="ARBA00008536"/>
    </source>
</evidence>
<dbReference type="InParanoid" id="A0A068TYP8"/>
<evidence type="ECO:0000256" key="9">
    <source>
        <dbReference type="ARBA" id="ARBA00022729"/>
    </source>
</evidence>
<dbReference type="GO" id="GO:0005886">
    <property type="term" value="C:plasma membrane"/>
    <property type="evidence" value="ECO:0007669"/>
    <property type="project" value="UniProtKB-SubCell"/>
</dbReference>
<comment type="catalytic activity">
    <reaction evidence="18 20">
        <text>L-threonyl-[protein] + ATP = O-phospho-L-threonyl-[protein] + ADP + H(+)</text>
        <dbReference type="Rhea" id="RHEA:46608"/>
        <dbReference type="Rhea" id="RHEA-COMP:11060"/>
        <dbReference type="Rhea" id="RHEA-COMP:11605"/>
        <dbReference type="ChEBI" id="CHEBI:15378"/>
        <dbReference type="ChEBI" id="CHEBI:30013"/>
        <dbReference type="ChEBI" id="CHEBI:30616"/>
        <dbReference type="ChEBI" id="CHEBI:61977"/>
        <dbReference type="ChEBI" id="CHEBI:456216"/>
        <dbReference type="EC" id="2.7.11.1"/>
    </reaction>
</comment>
<dbReference type="GO" id="GO:0002229">
    <property type="term" value="P:defense response to oomycetes"/>
    <property type="evidence" value="ECO:0007669"/>
    <property type="project" value="UniProtKB-ARBA"/>
</dbReference>
<gene>
    <name evidence="26" type="ORF">GSCOC_T00036469001</name>
</gene>
<dbReference type="CDD" id="cd14066">
    <property type="entry name" value="STKc_IRAK"/>
    <property type="match status" value="1"/>
</dbReference>
<dbReference type="PhylomeDB" id="A0A068TYP8"/>
<accession>A0A068TYP8</accession>
<dbReference type="EMBL" id="HG739091">
    <property type="protein sequence ID" value="CDP01425.1"/>
    <property type="molecule type" value="Genomic_DNA"/>
</dbReference>
<evidence type="ECO:0000256" key="19">
    <source>
        <dbReference type="ARBA" id="ARBA00048679"/>
    </source>
</evidence>
<dbReference type="Pfam" id="PF00069">
    <property type="entry name" value="Pkinase"/>
    <property type="match status" value="1"/>
</dbReference>
<comment type="similarity">
    <text evidence="2">In the N-terminal section; belongs to the leguminous lectin family.</text>
</comment>
<proteinExistence type="inferred from homology"/>
<evidence type="ECO:0000256" key="8">
    <source>
        <dbReference type="ARBA" id="ARBA00022692"/>
    </source>
</evidence>
<evidence type="ECO:0000256" key="16">
    <source>
        <dbReference type="ARBA" id="ARBA00023170"/>
    </source>
</evidence>
<dbReference type="SMART" id="SM00220">
    <property type="entry name" value="S_TKc"/>
    <property type="match status" value="1"/>
</dbReference>
<evidence type="ECO:0000256" key="7">
    <source>
        <dbReference type="ARBA" id="ARBA00022679"/>
    </source>
</evidence>
<dbReference type="PROSITE" id="PS50011">
    <property type="entry name" value="PROTEIN_KINASE_DOM"/>
    <property type="match status" value="1"/>
</dbReference>
<dbReference type="OMA" id="QYLHEDI"/>
<keyword evidence="9 23" id="KW-0732">Signal</keyword>
<dbReference type="PANTHER" id="PTHR47976">
    <property type="entry name" value="G-TYPE LECTIN S-RECEPTOR-LIKE SERINE/THREONINE-PROTEIN KINASE SD2-5"/>
    <property type="match status" value="1"/>
</dbReference>
<comment type="similarity">
    <text evidence="20">Belongs to the protein kinase superfamily. Ser/Thr protein kinase family.</text>
</comment>
<reference evidence="27" key="1">
    <citation type="journal article" date="2014" name="Science">
        <title>The coffee genome provides insight into the convergent evolution of caffeine biosynthesis.</title>
        <authorList>
            <person name="Denoeud F."/>
            <person name="Carretero-Paulet L."/>
            <person name="Dereeper A."/>
            <person name="Droc G."/>
            <person name="Guyot R."/>
            <person name="Pietrella M."/>
            <person name="Zheng C."/>
            <person name="Alberti A."/>
            <person name="Anthony F."/>
            <person name="Aprea G."/>
            <person name="Aury J.M."/>
            <person name="Bento P."/>
            <person name="Bernard M."/>
            <person name="Bocs S."/>
            <person name="Campa C."/>
            <person name="Cenci A."/>
            <person name="Combes M.C."/>
            <person name="Crouzillat D."/>
            <person name="Da Silva C."/>
            <person name="Daddiego L."/>
            <person name="De Bellis F."/>
            <person name="Dussert S."/>
            <person name="Garsmeur O."/>
            <person name="Gayraud T."/>
            <person name="Guignon V."/>
            <person name="Jahn K."/>
            <person name="Jamilloux V."/>
            <person name="Joet T."/>
            <person name="Labadie K."/>
            <person name="Lan T."/>
            <person name="Leclercq J."/>
            <person name="Lepelley M."/>
            <person name="Leroy T."/>
            <person name="Li L.T."/>
            <person name="Librado P."/>
            <person name="Lopez L."/>
            <person name="Munoz A."/>
            <person name="Noel B."/>
            <person name="Pallavicini A."/>
            <person name="Perrotta G."/>
            <person name="Poncet V."/>
            <person name="Pot D."/>
            <person name="Priyono X."/>
            <person name="Rigoreau M."/>
            <person name="Rouard M."/>
            <person name="Rozas J."/>
            <person name="Tranchant-Dubreuil C."/>
            <person name="VanBuren R."/>
            <person name="Zhang Q."/>
            <person name="Andrade A.C."/>
            <person name="Argout X."/>
            <person name="Bertrand B."/>
            <person name="de Kochko A."/>
            <person name="Graziosi G."/>
            <person name="Henry R.J."/>
            <person name="Jayarama X."/>
            <person name="Ming R."/>
            <person name="Nagai C."/>
            <person name="Rounsley S."/>
            <person name="Sankoff D."/>
            <person name="Giuliano G."/>
            <person name="Albert V.A."/>
            <person name="Wincker P."/>
            <person name="Lashermes P."/>
        </authorList>
    </citation>
    <scope>NUCLEOTIDE SEQUENCE [LARGE SCALE GENOMIC DNA]</scope>
    <source>
        <strain evidence="27">cv. DH200-94</strain>
    </source>
</reference>
<keyword evidence="27" id="KW-1185">Reference proteome</keyword>
<evidence type="ECO:0000256" key="5">
    <source>
        <dbReference type="ARBA" id="ARBA00022527"/>
    </source>
</evidence>
<feature type="binding site" evidence="21">
    <location>
        <position position="507"/>
    </location>
    <ligand>
        <name>ATP</name>
        <dbReference type="ChEBI" id="CHEBI:30616"/>
    </ligand>
</feature>
<dbReference type="PROSITE" id="PS00108">
    <property type="entry name" value="PROTEIN_KINASE_ST"/>
    <property type="match status" value="1"/>
</dbReference>
<evidence type="ECO:0000256" key="18">
    <source>
        <dbReference type="ARBA" id="ARBA00047899"/>
    </source>
</evidence>
<evidence type="ECO:0000256" key="4">
    <source>
        <dbReference type="ARBA" id="ARBA00022475"/>
    </source>
</evidence>
<dbReference type="InterPro" id="IPR017441">
    <property type="entry name" value="Protein_kinase_ATP_BS"/>
</dbReference>
<dbReference type="Gene3D" id="2.90.10.10">
    <property type="entry name" value="Bulb-type lectin domain"/>
    <property type="match status" value="2"/>
</dbReference>
<feature type="transmembrane region" description="Helical" evidence="22">
    <location>
        <begin position="414"/>
        <end position="440"/>
    </location>
</feature>
<dbReference type="SUPFAM" id="SSF56112">
    <property type="entry name" value="Protein kinase-like (PK-like)"/>
    <property type="match status" value="1"/>
</dbReference>
<dbReference type="Pfam" id="PF00954">
    <property type="entry name" value="S_locus_glycop"/>
    <property type="match status" value="1"/>
</dbReference>
<keyword evidence="11 20" id="KW-0418">Kinase</keyword>
<feature type="domain" description="Bulb-type lectin" evidence="25">
    <location>
        <begin position="147"/>
        <end position="280"/>
    </location>
</feature>
<evidence type="ECO:0000256" key="13">
    <source>
        <dbReference type="ARBA" id="ARBA00022989"/>
    </source>
</evidence>
<evidence type="ECO:0000313" key="27">
    <source>
        <dbReference type="Proteomes" id="UP000295252"/>
    </source>
</evidence>
<evidence type="ECO:0000256" key="12">
    <source>
        <dbReference type="ARBA" id="ARBA00022840"/>
    </source>
</evidence>
<keyword evidence="16" id="KW-0675">Receptor</keyword>
<evidence type="ECO:0000256" key="11">
    <source>
        <dbReference type="ARBA" id="ARBA00022777"/>
    </source>
</evidence>
<dbReference type="PANTHER" id="PTHR47976:SF27">
    <property type="entry name" value="RECEPTOR-LIKE SERINE_THREONINE-PROTEIN KINASE"/>
    <property type="match status" value="1"/>
</dbReference>
<dbReference type="Gene3D" id="3.30.200.20">
    <property type="entry name" value="Phosphorylase Kinase, domain 1"/>
    <property type="match status" value="1"/>
</dbReference>
<feature type="signal peptide" evidence="23">
    <location>
        <begin position="1"/>
        <end position="22"/>
    </location>
</feature>
<dbReference type="InterPro" id="IPR008271">
    <property type="entry name" value="Ser/Thr_kinase_AS"/>
</dbReference>
<dbReference type="STRING" id="49390.A0A068TYP8"/>
<organism evidence="26 27">
    <name type="scientific">Coffea canephora</name>
    <name type="common">Robusta coffee</name>
    <dbReference type="NCBI Taxonomy" id="49390"/>
    <lineage>
        <taxon>Eukaryota</taxon>
        <taxon>Viridiplantae</taxon>
        <taxon>Streptophyta</taxon>
        <taxon>Embryophyta</taxon>
        <taxon>Tracheophyta</taxon>
        <taxon>Spermatophyta</taxon>
        <taxon>Magnoliopsida</taxon>
        <taxon>eudicotyledons</taxon>
        <taxon>Gunneridae</taxon>
        <taxon>Pentapetalae</taxon>
        <taxon>asterids</taxon>
        <taxon>lamiids</taxon>
        <taxon>Gentianales</taxon>
        <taxon>Rubiaceae</taxon>
        <taxon>Ixoroideae</taxon>
        <taxon>Gardenieae complex</taxon>
        <taxon>Bertiereae - Coffeeae clade</taxon>
        <taxon>Coffeeae</taxon>
        <taxon>Coffea</taxon>
    </lineage>
</organism>
<keyword evidence="17" id="KW-0325">Glycoprotein</keyword>
<dbReference type="SUPFAM" id="SSF51110">
    <property type="entry name" value="alpha-D-mannose-specific plant lectins"/>
    <property type="match status" value="2"/>
</dbReference>
<evidence type="ECO:0000259" key="25">
    <source>
        <dbReference type="PROSITE" id="PS50927"/>
    </source>
</evidence>
<keyword evidence="13 22" id="KW-1133">Transmembrane helix</keyword>
<evidence type="ECO:0000256" key="21">
    <source>
        <dbReference type="PROSITE-ProRule" id="PRU10141"/>
    </source>
</evidence>
<keyword evidence="14 22" id="KW-0472">Membrane</keyword>
<comment type="catalytic activity">
    <reaction evidence="19 20">
        <text>L-seryl-[protein] + ATP = O-phospho-L-seryl-[protein] + ADP + H(+)</text>
        <dbReference type="Rhea" id="RHEA:17989"/>
        <dbReference type="Rhea" id="RHEA-COMP:9863"/>
        <dbReference type="Rhea" id="RHEA-COMP:11604"/>
        <dbReference type="ChEBI" id="CHEBI:15378"/>
        <dbReference type="ChEBI" id="CHEBI:29999"/>
        <dbReference type="ChEBI" id="CHEBI:30616"/>
        <dbReference type="ChEBI" id="CHEBI:83421"/>
        <dbReference type="ChEBI" id="CHEBI:456216"/>
        <dbReference type="EC" id="2.7.11.1"/>
    </reaction>
</comment>
<evidence type="ECO:0000256" key="14">
    <source>
        <dbReference type="ARBA" id="ARBA00023136"/>
    </source>
</evidence>
<evidence type="ECO:0000313" key="26">
    <source>
        <dbReference type="EMBL" id="CDP01425.1"/>
    </source>
</evidence>
<keyword evidence="6" id="KW-0245">EGF-like domain</keyword>
<dbReference type="InterPro" id="IPR000719">
    <property type="entry name" value="Prot_kinase_dom"/>
</dbReference>
<dbReference type="GO" id="GO:0048544">
    <property type="term" value="P:recognition of pollen"/>
    <property type="evidence" value="ECO:0007669"/>
    <property type="project" value="InterPro"/>
</dbReference>
<keyword evidence="10 20" id="KW-0547">Nucleotide-binding</keyword>
<dbReference type="Pfam" id="PF01453">
    <property type="entry name" value="B_lectin"/>
    <property type="match status" value="1"/>
</dbReference>
<dbReference type="Gramene" id="CDP01425">
    <property type="protein sequence ID" value="CDP01425"/>
    <property type="gene ID" value="GSCOC_T00036469001"/>
</dbReference>
<dbReference type="InterPro" id="IPR024171">
    <property type="entry name" value="SRK-like_kinase"/>
</dbReference>
<comment type="similarity">
    <text evidence="3">In the C-terminal section; belongs to the protein kinase superfamily. Ser/Thr protein kinase family.</text>
</comment>
<dbReference type="InterPro" id="IPR051343">
    <property type="entry name" value="G-type_lectin_kinases/EP1-like"/>
</dbReference>
<dbReference type="InterPro" id="IPR001480">
    <property type="entry name" value="Bulb-type_lectin_dom"/>
</dbReference>
<evidence type="ECO:0000256" key="15">
    <source>
        <dbReference type="ARBA" id="ARBA00023157"/>
    </source>
</evidence>
<keyword evidence="12 20" id="KW-0067">ATP-binding</keyword>
<dbReference type="AlphaFoldDB" id="A0A068TYP8"/>
<dbReference type="GO" id="GO:0005524">
    <property type="term" value="F:ATP binding"/>
    <property type="evidence" value="ECO:0007669"/>
    <property type="project" value="UniProtKB-UniRule"/>
</dbReference>
<dbReference type="OrthoDB" id="1668230at2759"/>
<dbReference type="PROSITE" id="PS50927">
    <property type="entry name" value="BULB_LECTIN"/>
    <property type="match status" value="2"/>
</dbReference>
<evidence type="ECO:0000256" key="17">
    <source>
        <dbReference type="ARBA" id="ARBA00023180"/>
    </source>
</evidence>
<keyword evidence="4" id="KW-1003">Cell membrane</keyword>
<dbReference type="GO" id="GO:0004674">
    <property type="term" value="F:protein serine/threonine kinase activity"/>
    <property type="evidence" value="ECO:0007669"/>
    <property type="project" value="UniProtKB-KW"/>
</dbReference>
<evidence type="ECO:0000256" key="22">
    <source>
        <dbReference type="SAM" id="Phobius"/>
    </source>
</evidence>
<evidence type="ECO:0000256" key="6">
    <source>
        <dbReference type="ARBA" id="ARBA00022536"/>
    </source>
</evidence>
<dbReference type="Gene3D" id="1.10.510.10">
    <property type="entry name" value="Transferase(Phosphotransferase) domain 1"/>
    <property type="match status" value="1"/>
</dbReference>
<dbReference type="InterPro" id="IPR011009">
    <property type="entry name" value="Kinase-like_dom_sf"/>
</dbReference>
<keyword evidence="8 22" id="KW-0812">Transmembrane</keyword>
<feature type="domain" description="Bulb-type lectin" evidence="25">
    <location>
        <begin position="24"/>
        <end position="144"/>
    </location>
</feature>
<dbReference type="SMART" id="SM00108">
    <property type="entry name" value="B_lectin"/>
    <property type="match status" value="1"/>
</dbReference>
<dbReference type="FunFam" id="3.30.200.20:FF:000059">
    <property type="entry name" value="S-receptor-like serine/threonine-protein kinase"/>
    <property type="match status" value="1"/>
</dbReference>
<dbReference type="Proteomes" id="UP000295252">
    <property type="component" value="Chromosome IX"/>
</dbReference>
<name>A0A068TYP8_COFCA</name>
<protein>
    <recommendedName>
        <fullName evidence="20">Receptor-like serine/threonine-protein kinase</fullName>
        <ecNumber evidence="20">2.7.11.1</ecNumber>
    </recommendedName>
</protein>
<keyword evidence="5 20" id="KW-0723">Serine/threonine-protein kinase</keyword>
<dbReference type="GO" id="GO:0106310">
    <property type="term" value="F:protein serine kinase activity"/>
    <property type="evidence" value="ECO:0007669"/>
    <property type="project" value="RHEA"/>
</dbReference>
<evidence type="ECO:0000256" key="10">
    <source>
        <dbReference type="ARBA" id="ARBA00022741"/>
    </source>
</evidence>
<dbReference type="PROSITE" id="PS00107">
    <property type="entry name" value="PROTEIN_KINASE_ATP"/>
    <property type="match status" value="1"/>
</dbReference>
<dbReference type="FunFam" id="1.10.510.10:FF:000240">
    <property type="entry name" value="Lectin-domain containing receptor kinase A4.3"/>
    <property type="match status" value="1"/>
</dbReference>
<comment type="subcellular location">
    <subcellularLocation>
        <location evidence="1">Cell membrane</location>
        <topology evidence="1">Single-pass type I membrane protein</topology>
    </subcellularLocation>
</comment>
<dbReference type="EC" id="2.7.11.1" evidence="20"/>
<keyword evidence="15" id="KW-1015">Disulfide bond</keyword>
<dbReference type="PIRSF" id="PIRSF000641">
    <property type="entry name" value="SRK"/>
    <property type="match status" value="1"/>
</dbReference>
<keyword evidence="7 20" id="KW-0808">Transferase</keyword>
<sequence>MTSLAVFFLLLLTLASKDLAGAQQQVVCQYSTISASDQSTIWLSPSSRFAFGFFQEGSGFKVGIWLVDNSNDTIVWTATRDDAAVSSNAILQFTSGRIMLASPGNENRFITPEQNEQPKCPSMLDSGNLVIYNEQDQVIWRSFDFPTDTILEDQFLHHDHRLYSNLSPTNHSTGRYSLVAQSDGNLVAYPAKAGDTVESAYWSSDTDMSTPPRSLYLNSSGAFLLVNDTNLSTVSNKDLSIISFNSSLQQDNVILRLNLGFDGNLVLYSHSLNTTNKSTSVVWQAIDDLCDVSSFCGVNAYCTRSNNQSHCNCLPGTEKVADFPSGCQRNSTGAVCIGGKEYGDIYDFTALKDLRFKDVPYFAKMLGKEECPQSCLEDCDCDAAFFDESQDLCQKYALPLSYSRIDNGYVKPPWTLILGLSLGSFAYSSAALALSGIFIFKFRLMKYKKLLDTGRTGLTKEFTIGVFTYNELKRATNGFKKEKELGKGSFGAVYKGTFDNRSFVAVKRLEKVVEEGEREFKAEMRVIGRARHKNLVRLLGFCAEGSKRLLVYEYMSHGSLADLLFRTKGRLDWNERVRIALDVARGICYLHQGCEAPIIHCDIKPQNILLDESWTAKISDFGLAKLLQPDQTRTFTGERGTLGYMAPEWKTKTAITLKVDIYSYGIVLLEIICRRRHIQLDKLMDDDSTDKNAFERMVLVALWCIQDEPALRPSLKNIISMLEGITDVSIPPCPMS</sequence>
<evidence type="ECO:0000256" key="3">
    <source>
        <dbReference type="ARBA" id="ARBA00010217"/>
    </source>
</evidence>
<evidence type="ECO:0000256" key="23">
    <source>
        <dbReference type="SAM" id="SignalP"/>
    </source>
</evidence>
<dbReference type="InterPro" id="IPR036426">
    <property type="entry name" value="Bulb-type_lectin_dom_sf"/>
</dbReference>